<organism evidence="1 2">
    <name type="scientific">Kolongo virus</name>
    <dbReference type="NCBI Taxonomy" id="380436"/>
    <lineage>
        <taxon>Viruses</taxon>
        <taxon>Riboviria</taxon>
        <taxon>Orthornavirae</taxon>
        <taxon>Negarnaviricota</taxon>
        <taxon>Haploviricotina</taxon>
        <taxon>Monjiviricetes</taxon>
        <taxon>Mononegavirales</taxon>
        <taxon>Rhabdoviridae</taxon>
        <taxon>Alpharhabdovirinae</taxon>
        <taxon>Sunrhavirus</taxon>
        <taxon>Sunrhavirus kolongo</taxon>
    </lineage>
</organism>
<dbReference type="GeneID" id="80539695"/>
<reference evidence="1" key="1">
    <citation type="journal article" date="2021" name="Viruses">
        <title>Genome Characterization of Bird-Related Rhabdoviruses Circulating in Africa.</title>
        <authorList>
            <person name="Luo D.-S."/>
            <person name="Zhou Z.-J."/>
            <person name="Ge X.-Y."/>
            <person name="Bourhy H."/>
            <person name="Shi Z.-L."/>
            <person name="Grandadam M."/>
            <person name="Dacheux L."/>
        </authorList>
    </citation>
    <scope>NUCLEOTIDE SEQUENCE</scope>
    <source>
        <strain evidence="1">9717RCA</strain>
    </source>
</reference>
<protein>
    <submittedName>
        <fullName evidence="1">Uncharacterized protein</fullName>
    </submittedName>
</protein>
<sequence length="80" mass="9426">MARVLYTRFHKENFWQHMGHTRKSSGALKATVLVWILKIIRQSIVLLGRKIQRIQMLNGVSMEYSEGTTWFITQFLVETT</sequence>
<name>A0AAE9BN38_9RHAB</name>
<accession>A0AAE9BN38</accession>
<dbReference type="KEGG" id="vg:80539695"/>
<proteinExistence type="predicted"/>
<dbReference type="RefSeq" id="YP_010801019.1">
    <property type="nucleotide sequence ID" value="NC_076935.1"/>
</dbReference>
<gene>
    <name evidence="1" type="primary">U3</name>
</gene>
<dbReference type="EMBL" id="MW491757">
    <property type="protein sequence ID" value="UAU42885.1"/>
    <property type="molecule type" value="Viral_cRNA"/>
</dbReference>
<dbReference type="Proteomes" id="UP000830425">
    <property type="component" value="Segment"/>
</dbReference>
<evidence type="ECO:0000313" key="2">
    <source>
        <dbReference type="Proteomes" id="UP000830425"/>
    </source>
</evidence>
<reference evidence="1" key="2">
    <citation type="submission" date="2021-01" db="EMBL/GenBank/DDBJ databases">
        <authorList>
            <person name="Luo D."/>
            <person name="Zhou Z."/>
            <person name="Ge X."/>
            <person name="Shi Z."/>
            <person name="Bourhy H."/>
            <person name="Marc G."/>
            <person name="Dacheux L."/>
        </authorList>
    </citation>
    <scope>NUCLEOTIDE SEQUENCE</scope>
    <source>
        <strain evidence="1">9717RCA</strain>
    </source>
</reference>
<evidence type="ECO:0000313" key="1">
    <source>
        <dbReference type="EMBL" id="UAU42885.1"/>
    </source>
</evidence>
<keyword evidence="2" id="KW-1185">Reference proteome</keyword>